<feature type="transmembrane region" description="Helical" evidence="7">
    <location>
        <begin position="12"/>
        <end position="34"/>
    </location>
</feature>
<feature type="transmembrane region" description="Helical" evidence="7">
    <location>
        <begin position="460"/>
        <end position="478"/>
    </location>
</feature>
<protein>
    <submittedName>
        <fullName evidence="9">TrkA-C domain-containing protein</fullName>
    </submittedName>
</protein>
<name>A0A1I7I0T4_9BACT</name>
<evidence type="ECO:0000256" key="3">
    <source>
        <dbReference type="ARBA" id="ARBA00022692"/>
    </source>
</evidence>
<dbReference type="PROSITE" id="PS51202">
    <property type="entry name" value="RCK_C"/>
    <property type="match status" value="2"/>
</dbReference>
<evidence type="ECO:0000256" key="7">
    <source>
        <dbReference type="SAM" id="Phobius"/>
    </source>
</evidence>
<feature type="transmembrane region" description="Helical" evidence="7">
    <location>
        <begin position="522"/>
        <end position="539"/>
    </location>
</feature>
<dbReference type="PANTHER" id="PTHR43652:SF2">
    <property type="entry name" value="BASIC AMINO ACID ANTIPORTER YFCC-RELATED"/>
    <property type="match status" value="1"/>
</dbReference>
<dbReference type="EMBL" id="FPCA01000002">
    <property type="protein sequence ID" value="SFU66336.1"/>
    <property type="molecule type" value="Genomic_DNA"/>
</dbReference>
<keyword evidence="6 7" id="KW-0472">Membrane</keyword>
<proteinExistence type="predicted"/>
<dbReference type="Pfam" id="PF02080">
    <property type="entry name" value="TrkA_C"/>
    <property type="match status" value="1"/>
</dbReference>
<evidence type="ECO:0000313" key="10">
    <source>
        <dbReference type="Proteomes" id="UP000182491"/>
    </source>
</evidence>
<feature type="transmembrane region" description="Helical" evidence="7">
    <location>
        <begin position="41"/>
        <end position="59"/>
    </location>
</feature>
<evidence type="ECO:0000256" key="6">
    <source>
        <dbReference type="ARBA" id="ARBA00023136"/>
    </source>
</evidence>
<dbReference type="SUPFAM" id="SSF116726">
    <property type="entry name" value="TrkA C-terminal domain-like"/>
    <property type="match status" value="2"/>
</dbReference>
<keyword evidence="10" id="KW-1185">Reference proteome</keyword>
<gene>
    <name evidence="9" type="ORF">SAMN04487941_1813</name>
</gene>
<feature type="transmembrane region" description="Helical" evidence="7">
    <location>
        <begin position="490"/>
        <end position="510"/>
    </location>
</feature>
<keyword evidence="3 7" id="KW-0812">Transmembrane</keyword>
<feature type="transmembrane region" description="Helical" evidence="7">
    <location>
        <begin position="416"/>
        <end position="448"/>
    </location>
</feature>
<evidence type="ECO:0000256" key="4">
    <source>
        <dbReference type="ARBA" id="ARBA00022737"/>
    </source>
</evidence>
<feature type="transmembrane region" description="Helical" evidence="7">
    <location>
        <begin position="545"/>
        <end position="563"/>
    </location>
</feature>
<keyword evidence="5 7" id="KW-1133">Transmembrane helix</keyword>
<dbReference type="Proteomes" id="UP000182491">
    <property type="component" value="Unassembled WGS sequence"/>
</dbReference>
<evidence type="ECO:0000256" key="5">
    <source>
        <dbReference type="ARBA" id="ARBA00022989"/>
    </source>
</evidence>
<feature type="transmembrane region" description="Helical" evidence="7">
    <location>
        <begin position="186"/>
        <end position="208"/>
    </location>
</feature>
<dbReference type="InterPro" id="IPR036721">
    <property type="entry name" value="RCK_C_sf"/>
</dbReference>
<reference evidence="10" key="1">
    <citation type="submission" date="2016-10" db="EMBL/GenBank/DDBJ databases">
        <authorList>
            <person name="Varghese N."/>
        </authorList>
    </citation>
    <scope>NUCLEOTIDE SEQUENCE [LARGE SCALE GENOMIC DNA]</scope>
    <source>
        <strain evidence="10">DSM 18820</strain>
    </source>
</reference>
<keyword evidence="2" id="KW-0813">Transport</keyword>
<sequence>MEGAVAPSVTPMLMTVEIVTVLGIIVLAVVLFVSERLSIDTVAILIMLLFMITGILTPMEGLAGFSNPATITVASMFIISSAIFKSGALSSVGIALTRIGRKNYLMCLLALMLISGLLSAFINDTAVVALLMPVVIQVSRDIKVSPSKLLIPLSFGALLGGVCTLIGTSTNILVSGIAQAQGEEPIGMFELAPAGICFLLVGVAYMFFIGRHLLPNRKLSENLSEDFNLGDYLTEIILLPDSPSVGVPLQKSELVRDLDIEVMQVTREKERLQVFPNLILRANDILKVRIGVEKLKSLKQAKGLKLKSERKFRDEDMSMSDSKLYEAIVTPNSYMEGKSLKELDFRSYNHGASVLAIRHRDEIVHQKPTHVKLSAGDVLLIGANSFQSEKLRQNEDLLIISQTERSHFNYGKIIPVLLISAGVIIAAATGMVPIVLSALVGVILLIILRCIRVDEVYKAIDWKVIFMLAGVLSMGAALEKTGAAKLLADYLIYGVGAYGPHALLSVFFLITFSTTNFMSNNATAALLAPIAIVTAEQLGVSVRPFLLAVAYAASLSFMTPMGYQTNTMIYGPGNYRFSDYLKVGTPLNILLWIVASIIIPFFFPF</sequence>
<accession>A0A1I7I0T4</accession>
<feature type="domain" description="RCK C-terminal" evidence="8">
    <location>
        <begin position="221"/>
        <end position="304"/>
    </location>
</feature>
<dbReference type="PANTHER" id="PTHR43652">
    <property type="entry name" value="BASIC AMINO ACID ANTIPORTER YFCC-RELATED"/>
    <property type="match status" value="1"/>
</dbReference>
<feature type="transmembrane region" description="Helical" evidence="7">
    <location>
        <begin position="103"/>
        <end position="122"/>
    </location>
</feature>
<feature type="transmembrane region" description="Helical" evidence="7">
    <location>
        <begin position="583"/>
        <end position="603"/>
    </location>
</feature>
<comment type="subcellular location">
    <subcellularLocation>
        <location evidence="1">Membrane</location>
        <topology evidence="1">Multi-pass membrane protein</topology>
    </subcellularLocation>
</comment>
<organism evidence="9 10">
    <name type="scientific">Pontibacter akesuensis</name>
    <dbReference type="NCBI Taxonomy" id="388950"/>
    <lineage>
        <taxon>Bacteria</taxon>
        <taxon>Pseudomonadati</taxon>
        <taxon>Bacteroidota</taxon>
        <taxon>Cytophagia</taxon>
        <taxon>Cytophagales</taxon>
        <taxon>Hymenobacteraceae</taxon>
        <taxon>Pontibacter</taxon>
    </lineage>
</organism>
<dbReference type="GO" id="GO:0008324">
    <property type="term" value="F:monoatomic cation transmembrane transporter activity"/>
    <property type="evidence" value="ECO:0007669"/>
    <property type="project" value="InterPro"/>
</dbReference>
<feature type="transmembrane region" description="Helical" evidence="7">
    <location>
        <begin position="149"/>
        <end position="174"/>
    </location>
</feature>
<dbReference type="AlphaFoldDB" id="A0A1I7I0T4"/>
<evidence type="ECO:0000313" key="9">
    <source>
        <dbReference type="EMBL" id="SFU66336.1"/>
    </source>
</evidence>
<keyword evidence="4" id="KW-0677">Repeat</keyword>
<dbReference type="STRING" id="388950.GCA_001611675_01730"/>
<dbReference type="GO" id="GO:0006813">
    <property type="term" value="P:potassium ion transport"/>
    <property type="evidence" value="ECO:0007669"/>
    <property type="project" value="InterPro"/>
</dbReference>
<dbReference type="CDD" id="cd01115">
    <property type="entry name" value="SLC13_permease"/>
    <property type="match status" value="1"/>
</dbReference>
<dbReference type="InterPro" id="IPR051679">
    <property type="entry name" value="DASS-Related_Transporters"/>
</dbReference>
<dbReference type="Gene3D" id="3.30.70.1450">
    <property type="entry name" value="Regulator of K+ conductance, C-terminal domain"/>
    <property type="match status" value="2"/>
</dbReference>
<feature type="domain" description="RCK C-terminal" evidence="8">
    <location>
        <begin position="312"/>
        <end position="397"/>
    </location>
</feature>
<evidence type="ECO:0000256" key="2">
    <source>
        <dbReference type="ARBA" id="ARBA00022448"/>
    </source>
</evidence>
<evidence type="ECO:0000259" key="8">
    <source>
        <dbReference type="PROSITE" id="PS51202"/>
    </source>
</evidence>
<dbReference type="GO" id="GO:0005886">
    <property type="term" value="C:plasma membrane"/>
    <property type="evidence" value="ECO:0007669"/>
    <property type="project" value="TreeGrafter"/>
</dbReference>
<feature type="transmembrane region" description="Helical" evidence="7">
    <location>
        <begin position="71"/>
        <end position="96"/>
    </location>
</feature>
<dbReference type="Pfam" id="PF03600">
    <property type="entry name" value="CitMHS"/>
    <property type="match status" value="1"/>
</dbReference>
<evidence type="ECO:0000256" key="1">
    <source>
        <dbReference type="ARBA" id="ARBA00004141"/>
    </source>
</evidence>
<dbReference type="InterPro" id="IPR004680">
    <property type="entry name" value="Cit_transptr-like_dom"/>
</dbReference>
<dbReference type="InterPro" id="IPR006037">
    <property type="entry name" value="RCK_C"/>
</dbReference>